<feature type="domain" description="Peptidase M13 N-terminal" evidence="10">
    <location>
        <begin position="55"/>
        <end position="409"/>
    </location>
</feature>
<evidence type="ECO:0000256" key="1">
    <source>
        <dbReference type="ARBA" id="ARBA00001947"/>
    </source>
</evidence>
<comment type="cofactor">
    <cofactor evidence="1">
        <name>Zn(2+)</name>
        <dbReference type="ChEBI" id="CHEBI:29105"/>
    </cofactor>
</comment>
<keyword evidence="6" id="KW-0862">Zinc</keyword>
<dbReference type="SUPFAM" id="SSF55486">
    <property type="entry name" value="Metalloproteases ('zincins'), catalytic domain"/>
    <property type="match status" value="1"/>
</dbReference>
<dbReference type="InterPro" id="IPR018497">
    <property type="entry name" value="Peptidase_M13_C"/>
</dbReference>
<protein>
    <recommendedName>
        <fullName evidence="13">M13 family peptidase</fullName>
    </recommendedName>
</protein>
<keyword evidence="3" id="KW-0645">Protease</keyword>
<evidence type="ECO:0000313" key="12">
    <source>
        <dbReference type="Proteomes" id="UP000821853"/>
    </source>
</evidence>
<proteinExistence type="inferred from homology"/>
<dbReference type="GO" id="GO:0005886">
    <property type="term" value="C:plasma membrane"/>
    <property type="evidence" value="ECO:0007669"/>
    <property type="project" value="TreeGrafter"/>
</dbReference>
<name>A0A9J6H307_HAELO</name>
<dbReference type="Pfam" id="PF01431">
    <property type="entry name" value="Peptidase_M13"/>
    <property type="match status" value="1"/>
</dbReference>
<dbReference type="OMA" id="REYENAY"/>
<dbReference type="OrthoDB" id="7944999at2759"/>
<dbReference type="InterPro" id="IPR008753">
    <property type="entry name" value="Peptidase_M13_N"/>
</dbReference>
<dbReference type="PANTHER" id="PTHR11733">
    <property type="entry name" value="ZINC METALLOPROTEASE FAMILY M13 NEPRILYSIN-RELATED"/>
    <property type="match status" value="1"/>
</dbReference>
<feature type="signal peptide" evidence="8">
    <location>
        <begin position="1"/>
        <end position="29"/>
    </location>
</feature>
<feature type="chain" id="PRO_5039902011" description="M13 family peptidase" evidence="8">
    <location>
        <begin position="30"/>
        <end position="668"/>
    </location>
</feature>
<evidence type="ECO:0000256" key="2">
    <source>
        <dbReference type="ARBA" id="ARBA00007357"/>
    </source>
</evidence>
<evidence type="ECO:0000313" key="11">
    <source>
        <dbReference type="EMBL" id="KAH9381100.1"/>
    </source>
</evidence>
<evidence type="ECO:0000256" key="5">
    <source>
        <dbReference type="ARBA" id="ARBA00022801"/>
    </source>
</evidence>
<dbReference type="PANTHER" id="PTHR11733:SF241">
    <property type="entry name" value="GH26575P-RELATED"/>
    <property type="match status" value="1"/>
</dbReference>
<comment type="caution">
    <text evidence="11">The sequence shown here is derived from an EMBL/GenBank/DDBJ whole genome shotgun (WGS) entry which is preliminary data.</text>
</comment>
<keyword evidence="12" id="KW-1185">Reference proteome</keyword>
<dbReference type="InterPro" id="IPR000718">
    <property type="entry name" value="Peptidase_M13"/>
</dbReference>
<dbReference type="GO" id="GO:0046872">
    <property type="term" value="F:metal ion binding"/>
    <property type="evidence" value="ECO:0007669"/>
    <property type="project" value="UniProtKB-KW"/>
</dbReference>
<organism evidence="11 12">
    <name type="scientific">Haemaphysalis longicornis</name>
    <name type="common">Bush tick</name>
    <dbReference type="NCBI Taxonomy" id="44386"/>
    <lineage>
        <taxon>Eukaryota</taxon>
        <taxon>Metazoa</taxon>
        <taxon>Ecdysozoa</taxon>
        <taxon>Arthropoda</taxon>
        <taxon>Chelicerata</taxon>
        <taxon>Arachnida</taxon>
        <taxon>Acari</taxon>
        <taxon>Parasitiformes</taxon>
        <taxon>Ixodida</taxon>
        <taxon>Ixodoidea</taxon>
        <taxon>Ixodidae</taxon>
        <taxon>Haemaphysalinae</taxon>
        <taxon>Haemaphysalis</taxon>
    </lineage>
</organism>
<dbReference type="InterPro" id="IPR042089">
    <property type="entry name" value="Peptidase_M13_dom_2"/>
</dbReference>
<dbReference type="VEuPathDB" id="VectorBase:HLOH_050159"/>
<dbReference type="Pfam" id="PF05649">
    <property type="entry name" value="Peptidase_M13_N"/>
    <property type="match status" value="1"/>
</dbReference>
<comment type="similarity">
    <text evidence="2">Belongs to the peptidase M13 family.</text>
</comment>
<evidence type="ECO:0000256" key="3">
    <source>
        <dbReference type="ARBA" id="ARBA00022670"/>
    </source>
</evidence>
<keyword evidence="4" id="KW-0479">Metal-binding</keyword>
<dbReference type="Gene3D" id="3.40.390.10">
    <property type="entry name" value="Collagenase (Catalytic Domain)"/>
    <property type="match status" value="1"/>
</dbReference>
<accession>A0A9J6H307</accession>
<evidence type="ECO:0000259" key="10">
    <source>
        <dbReference type="Pfam" id="PF05649"/>
    </source>
</evidence>
<evidence type="ECO:0000256" key="8">
    <source>
        <dbReference type="SAM" id="SignalP"/>
    </source>
</evidence>
<dbReference type="InterPro" id="IPR024079">
    <property type="entry name" value="MetalloPept_cat_dom_sf"/>
</dbReference>
<gene>
    <name evidence="11" type="ORF">HPB48_010772</name>
</gene>
<feature type="domain" description="Peptidase M13 C-terminal" evidence="9">
    <location>
        <begin position="479"/>
        <end position="665"/>
    </location>
</feature>
<dbReference type="Gene3D" id="1.10.1380.10">
    <property type="entry name" value="Neutral endopeptidase , domain2"/>
    <property type="match status" value="1"/>
</dbReference>
<sequence>MSIAMVIGAALIILLVVVLLLVWLRSSSSAFFCKTECCLTHAKELNAAMDTSVSPCDDFHRFTCGSLVRKDKEDSMVRRIFRESARIAVAEMENTKDPALPAAAMYYQTCVKKRTPEDLKGEIDAFTRFKQDVGLMWPEKEQREKTHPLKLLLNLSINWNYHMLFNLRAFPQYRGRPATLYIRRGKLHHEWLKDALEGFSERVKQHCRELNATELSEKHIKEVYDAVRNMTKQSQIAPPGTTKEREIPLKNTTSYMPSRSRLLMEYVNELHRPDFTWNDESPLFLEDPKILTNLDSLLEHFKERVSLLLKGFSWVFIQENLWVVVGKPDLLPKGSKAGLQTACLRFVEESFGLVVMAKHIRTRYDEALRETLKRIFSTTGAQVMKAVERSGWIEAAVKQKVHSKLAAIGLNALPSEHFFAPDGLTTLYKDFSADVSTLFMQNYINFAKAYRRIIGLNDYIEVYSKRQSGGAPSRYNYYYNIAFLSLGALQPPILYQSGSLAMIYGSLGTLLAECMVRSFDTHGVLVDEKGNSSVWWWNPNSTDYKKRAECDLLGANLVNPNEDQKQQLLSALFPLPPALAASYAALRKAAADGTREYENAYDVRLGNLEKFTDAQVFFLTYCLMTCSYTVLDKLKCNVPLQHTRAFAQAFQCPPGTRMNPTDKCEFFA</sequence>
<keyword evidence="8" id="KW-0732">Signal</keyword>
<evidence type="ECO:0008006" key="13">
    <source>
        <dbReference type="Google" id="ProtNLM"/>
    </source>
</evidence>
<evidence type="ECO:0000256" key="7">
    <source>
        <dbReference type="ARBA" id="ARBA00023049"/>
    </source>
</evidence>
<reference evidence="11 12" key="1">
    <citation type="journal article" date="2020" name="Cell">
        <title>Large-Scale Comparative Analyses of Tick Genomes Elucidate Their Genetic Diversity and Vector Capacities.</title>
        <authorList>
            <consortium name="Tick Genome and Microbiome Consortium (TIGMIC)"/>
            <person name="Jia N."/>
            <person name="Wang J."/>
            <person name="Shi W."/>
            <person name="Du L."/>
            <person name="Sun Y."/>
            <person name="Zhan W."/>
            <person name="Jiang J.F."/>
            <person name="Wang Q."/>
            <person name="Zhang B."/>
            <person name="Ji P."/>
            <person name="Bell-Sakyi L."/>
            <person name="Cui X.M."/>
            <person name="Yuan T.T."/>
            <person name="Jiang B.G."/>
            <person name="Yang W.F."/>
            <person name="Lam T.T."/>
            <person name="Chang Q.C."/>
            <person name="Ding S.J."/>
            <person name="Wang X.J."/>
            <person name="Zhu J.G."/>
            <person name="Ruan X.D."/>
            <person name="Zhao L."/>
            <person name="Wei J.T."/>
            <person name="Ye R.Z."/>
            <person name="Que T.C."/>
            <person name="Du C.H."/>
            <person name="Zhou Y.H."/>
            <person name="Cheng J.X."/>
            <person name="Dai P.F."/>
            <person name="Guo W.B."/>
            <person name="Han X.H."/>
            <person name="Huang E.J."/>
            <person name="Li L.F."/>
            <person name="Wei W."/>
            <person name="Gao Y.C."/>
            <person name="Liu J.Z."/>
            <person name="Shao H.Z."/>
            <person name="Wang X."/>
            <person name="Wang C.C."/>
            <person name="Yang T.C."/>
            <person name="Huo Q.B."/>
            <person name="Li W."/>
            <person name="Chen H.Y."/>
            <person name="Chen S.E."/>
            <person name="Zhou L.G."/>
            <person name="Ni X.B."/>
            <person name="Tian J.H."/>
            <person name="Sheng Y."/>
            <person name="Liu T."/>
            <person name="Pan Y.S."/>
            <person name="Xia L.Y."/>
            <person name="Li J."/>
            <person name="Zhao F."/>
            <person name="Cao W.C."/>
        </authorList>
    </citation>
    <scope>NUCLEOTIDE SEQUENCE [LARGE SCALE GENOMIC DNA]</scope>
    <source>
        <strain evidence="11">HaeL-2018</strain>
    </source>
</reference>
<dbReference type="PROSITE" id="PS51885">
    <property type="entry name" value="NEPRILYSIN"/>
    <property type="match status" value="1"/>
</dbReference>
<evidence type="ECO:0000259" key="9">
    <source>
        <dbReference type="Pfam" id="PF01431"/>
    </source>
</evidence>
<evidence type="ECO:0000256" key="6">
    <source>
        <dbReference type="ARBA" id="ARBA00022833"/>
    </source>
</evidence>
<evidence type="ECO:0000256" key="4">
    <source>
        <dbReference type="ARBA" id="ARBA00022723"/>
    </source>
</evidence>
<dbReference type="AlphaFoldDB" id="A0A9J6H307"/>
<dbReference type="EMBL" id="JABSTR010000011">
    <property type="protein sequence ID" value="KAH9381100.1"/>
    <property type="molecule type" value="Genomic_DNA"/>
</dbReference>
<dbReference type="Proteomes" id="UP000821853">
    <property type="component" value="Chromosome 9"/>
</dbReference>
<dbReference type="GO" id="GO:0004222">
    <property type="term" value="F:metalloendopeptidase activity"/>
    <property type="evidence" value="ECO:0007669"/>
    <property type="project" value="InterPro"/>
</dbReference>
<keyword evidence="5" id="KW-0378">Hydrolase</keyword>
<dbReference type="GO" id="GO:0016485">
    <property type="term" value="P:protein processing"/>
    <property type="evidence" value="ECO:0007669"/>
    <property type="project" value="TreeGrafter"/>
</dbReference>
<keyword evidence="7" id="KW-0482">Metalloprotease</keyword>